<evidence type="ECO:0000313" key="3">
    <source>
        <dbReference type="Proteomes" id="UP001054945"/>
    </source>
</evidence>
<evidence type="ECO:0000313" key="2">
    <source>
        <dbReference type="EMBL" id="GIY12143.1"/>
    </source>
</evidence>
<dbReference type="Proteomes" id="UP001054945">
    <property type="component" value="Unassembled WGS sequence"/>
</dbReference>
<keyword evidence="1" id="KW-0472">Membrane</keyword>
<reference evidence="2 3" key="1">
    <citation type="submission" date="2021-06" db="EMBL/GenBank/DDBJ databases">
        <title>Caerostris extrusa draft genome.</title>
        <authorList>
            <person name="Kono N."/>
            <person name="Arakawa K."/>
        </authorList>
    </citation>
    <scope>NUCLEOTIDE SEQUENCE [LARGE SCALE GENOMIC DNA]</scope>
</reference>
<proteinExistence type="predicted"/>
<feature type="transmembrane region" description="Helical" evidence="1">
    <location>
        <begin position="67"/>
        <end position="85"/>
    </location>
</feature>
<accession>A0AAV4QQ12</accession>
<comment type="caution">
    <text evidence="2">The sequence shown here is derived from an EMBL/GenBank/DDBJ whole genome shotgun (WGS) entry which is preliminary data.</text>
</comment>
<gene>
    <name evidence="2" type="ORF">CEXT_261471</name>
</gene>
<sequence length="91" mass="10390">MFIDWSPTLIIGGMSRNRMWNTLQRFSGKRAPSTSSTSIDCFRFFDFRNDATSTRNTPTAFSRITQVVYLITALICTFYCTVEIVNGRISS</sequence>
<keyword evidence="1" id="KW-1133">Transmembrane helix</keyword>
<dbReference type="EMBL" id="BPLR01006748">
    <property type="protein sequence ID" value="GIY12143.1"/>
    <property type="molecule type" value="Genomic_DNA"/>
</dbReference>
<dbReference type="AlphaFoldDB" id="A0AAV4QQ12"/>
<evidence type="ECO:0000256" key="1">
    <source>
        <dbReference type="SAM" id="Phobius"/>
    </source>
</evidence>
<organism evidence="2 3">
    <name type="scientific">Caerostris extrusa</name>
    <name type="common">Bark spider</name>
    <name type="synonym">Caerostris bankana</name>
    <dbReference type="NCBI Taxonomy" id="172846"/>
    <lineage>
        <taxon>Eukaryota</taxon>
        <taxon>Metazoa</taxon>
        <taxon>Ecdysozoa</taxon>
        <taxon>Arthropoda</taxon>
        <taxon>Chelicerata</taxon>
        <taxon>Arachnida</taxon>
        <taxon>Araneae</taxon>
        <taxon>Araneomorphae</taxon>
        <taxon>Entelegynae</taxon>
        <taxon>Araneoidea</taxon>
        <taxon>Araneidae</taxon>
        <taxon>Caerostris</taxon>
    </lineage>
</organism>
<keyword evidence="1" id="KW-0812">Transmembrane</keyword>
<protein>
    <submittedName>
        <fullName evidence="2">Uncharacterized protein</fullName>
    </submittedName>
</protein>
<name>A0AAV4QQ12_CAEEX</name>
<keyword evidence="3" id="KW-1185">Reference proteome</keyword>